<dbReference type="Proteomes" id="UP000291831">
    <property type="component" value="Unassembled WGS sequence"/>
</dbReference>
<dbReference type="EMBL" id="RPGO01000028">
    <property type="protein sequence ID" value="RZB29412.1"/>
    <property type="molecule type" value="Genomic_DNA"/>
</dbReference>
<protein>
    <submittedName>
        <fullName evidence="2">HSP20 family protein</fullName>
    </submittedName>
</protein>
<dbReference type="InterPro" id="IPR008978">
    <property type="entry name" value="HSP20-like_chaperone"/>
</dbReference>
<reference evidence="3" key="1">
    <citation type="submission" date="2019-01" db="EMBL/GenBank/DDBJ databases">
        <title>Anaerobic oxidation of ethane by archaea from a marine hydrocarbon seep.</title>
        <authorList>
            <person name="Musat F."/>
        </authorList>
    </citation>
    <scope>NUCLEOTIDE SEQUENCE [LARGE SCALE GENOMIC DNA]</scope>
</reference>
<feature type="domain" description="SHSP" evidence="1">
    <location>
        <begin position="73"/>
        <end position="155"/>
    </location>
</feature>
<evidence type="ECO:0000259" key="1">
    <source>
        <dbReference type="Pfam" id="PF00011"/>
    </source>
</evidence>
<proteinExistence type="predicted"/>
<dbReference type="Gene3D" id="2.60.40.790">
    <property type="match status" value="1"/>
</dbReference>
<dbReference type="CDD" id="cd00298">
    <property type="entry name" value="ACD_sHsps_p23-like"/>
    <property type="match status" value="1"/>
</dbReference>
<dbReference type="InterPro" id="IPR002068">
    <property type="entry name" value="A-crystallin/Hsp20_dom"/>
</dbReference>
<dbReference type="SUPFAM" id="SSF49764">
    <property type="entry name" value="HSP20-like chaperones"/>
    <property type="match status" value="1"/>
</dbReference>
<organism evidence="2 3">
    <name type="scientific">Candidatus Argoarchaeum ethanivorans</name>
    <dbReference type="NCBI Taxonomy" id="2608793"/>
    <lineage>
        <taxon>Archaea</taxon>
        <taxon>Methanobacteriati</taxon>
        <taxon>Methanobacteriota</taxon>
        <taxon>Stenosarchaea group</taxon>
        <taxon>Methanomicrobia</taxon>
        <taxon>Methanosarcinales</taxon>
        <taxon>Methanosarcinales incertae sedis</taxon>
        <taxon>GOM Arc I cluster</taxon>
        <taxon>Candidatus Argoarchaeum</taxon>
    </lineage>
</organism>
<sequence>MSKRKTPFDDIIKNIENMMERMLEELDVGSGEFKPVVYGFSVSQDGDGDPEIRELKFQSNKSMTIDEPEPFVDIVESDTQIHVMVELPDVEKENISINCSSTDIKLKLKDGSKQQTYTIELPPQVDTKTTKATYNNGILDMVFDKIENINQNIRIE</sequence>
<accession>A0A8B3S348</accession>
<evidence type="ECO:0000313" key="3">
    <source>
        <dbReference type="Proteomes" id="UP000291831"/>
    </source>
</evidence>
<comment type="caution">
    <text evidence="2">The sequence shown here is derived from an EMBL/GenBank/DDBJ whole genome shotgun (WGS) entry which is preliminary data.</text>
</comment>
<dbReference type="Pfam" id="PF00011">
    <property type="entry name" value="HSP20"/>
    <property type="match status" value="1"/>
</dbReference>
<gene>
    <name evidence="2" type="ORF">AEth_01229</name>
</gene>
<dbReference type="AlphaFoldDB" id="A0A8B3S348"/>
<evidence type="ECO:0000313" key="2">
    <source>
        <dbReference type="EMBL" id="RZB29412.1"/>
    </source>
</evidence>
<name>A0A8B3S348_9EURY</name>